<comment type="caution">
    <text evidence="3">The sequence shown here is derived from an EMBL/GenBank/DDBJ whole genome shotgun (WGS) entry which is preliminary data.</text>
</comment>
<comment type="similarity">
    <text evidence="1">Belongs to the AB hydrolase superfamily.</text>
</comment>
<organism evidence="3 4">
    <name type="scientific">Streptosporangium amethystogenes subsp. fukuiense</name>
    <dbReference type="NCBI Taxonomy" id="698418"/>
    <lineage>
        <taxon>Bacteria</taxon>
        <taxon>Bacillati</taxon>
        <taxon>Actinomycetota</taxon>
        <taxon>Actinomycetes</taxon>
        <taxon>Streptosporangiales</taxon>
        <taxon>Streptosporangiaceae</taxon>
        <taxon>Streptosporangium</taxon>
    </lineage>
</organism>
<dbReference type="InterPro" id="IPR010520">
    <property type="entry name" value="FrsA-like"/>
</dbReference>
<dbReference type="GO" id="GO:0016787">
    <property type="term" value="F:hydrolase activity"/>
    <property type="evidence" value="ECO:0007669"/>
    <property type="project" value="UniProtKB-KW"/>
</dbReference>
<dbReference type="EC" id="3.4.-.-" evidence="3"/>
<dbReference type="Pfam" id="PF06500">
    <property type="entry name" value="FrsA-like"/>
    <property type="match status" value="1"/>
</dbReference>
<evidence type="ECO:0000256" key="2">
    <source>
        <dbReference type="ARBA" id="ARBA00022801"/>
    </source>
</evidence>
<evidence type="ECO:0000256" key="1">
    <source>
        <dbReference type="ARBA" id="ARBA00008645"/>
    </source>
</evidence>
<dbReference type="SUPFAM" id="SSF53474">
    <property type="entry name" value="alpha/beta-Hydrolases"/>
    <property type="match status" value="1"/>
</dbReference>
<gene>
    <name evidence="3" type="ORF">ACFQVD_27290</name>
</gene>
<proteinExistence type="inferred from homology"/>
<dbReference type="Gene3D" id="1.20.1440.110">
    <property type="entry name" value="acylaminoacyl peptidase"/>
    <property type="match status" value="1"/>
</dbReference>
<dbReference type="PANTHER" id="PTHR22946">
    <property type="entry name" value="DIENELACTONE HYDROLASE DOMAIN-CONTAINING PROTEIN-RELATED"/>
    <property type="match status" value="1"/>
</dbReference>
<reference evidence="4" key="1">
    <citation type="journal article" date="2019" name="Int. J. Syst. Evol. Microbiol.">
        <title>The Global Catalogue of Microorganisms (GCM) 10K type strain sequencing project: providing services to taxonomists for standard genome sequencing and annotation.</title>
        <authorList>
            <consortium name="The Broad Institute Genomics Platform"/>
            <consortium name="The Broad Institute Genome Sequencing Center for Infectious Disease"/>
            <person name="Wu L."/>
            <person name="Ma J."/>
        </authorList>
    </citation>
    <scope>NUCLEOTIDE SEQUENCE [LARGE SCALE GENOMIC DNA]</scope>
    <source>
        <strain evidence="4">JCM 10083</strain>
    </source>
</reference>
<dbReference type="InterPro" id="IPR050261">
    <property type="entry name" value="FrsA_esterase"/>
</dbReference>
<evidence type="ECO:0000313" key="4">
    <source>
        <dbReference type="Proteomes" id="UP001596514"/>
    </source>
</evidence>
<sequence>MFEFFPGDRAWSSTVNLALMAGGSLGDMERWLGPLRDLPAADPSAADPPPARLEAWAAAWAGMAHRQEELAALDLKAGYPLTAGARYLRASVYHASGQRQIPLGPAKSESYAAALQAFGNAVECASLPLERIHIDSPDGMMPGYLIAPDATDPRPVVIVYGGLDLTKELVYAVVGTAFARRGVTCLVVDTPGTGELIRLRGVPSRPDYEVPTAAIIDYLETRRDVDARHVAVLGISFGGYYAARAAAFEPRVSACVSWAGSWDCGAVWRRRWDGRSGYEPASWFLPWVLGTPTVEQALERLEEWTLADVWPRVTQPLLIVHGEDDREIPVADAHRAFEAAGSEDRTLRVFTAGEGGTEHMQTDDPGPALQLIAEWLSLRMPVEAHLPAPSPRAV</sequence>
<dbReference type="PANTHER" id="PTHR22946:SF12">
    <property type="entry name" value="CONIDIAL PIGMENT BIOSYNTHESIS PROTEIN AYG1 (AFU_ORTHOLOGUE AFUA_2G17550)"/>
    <property type="match status" value="1"/>
</dbReference>
<dbReference type="EMBL" id="JBHTEE010000001">
    <property type="protein sequence ID" value="MFC7603824.1"/>
    <property type="molecule type" value="Genomic_DNA"/>
</dbReference>
<evidence type="ECO:0000313" key="3">
    <source>
        <dbReference type="EMBL" id="MFC7603824.1"/>
    </source>
</evidence>
<protein>
    <submittedName>
        <fullName evidence="3">Alpha/beta hydrolase family protein</fullName>
        <ecNumber evidence="3">3.4.-.-</ecNumber>
    </submittedName>
</protein>
<dbReference type="Proteomes" id="UP001596514">
    <property type="component" value="Unassembled WGS sequence"/>
</dbReference>
<dbReference type="Gene3D" id="3.40.50.1820">
    <property type="entry name" value="alpha/beta hydrolase"/>
    <property type="match status" value="1"/>
</dbReference>
<keyword evidence="2 3" id="KW-0378">Hydrolase</keyword>
<keyword evidence="4" id="KW-1185">Reference proteome</keyword>
<dbReference type="RefSeq" id="WP_343976072.1">
    <property type="nucleotide sequence ID" value="NZ_BAAAGK010000133.1"/>
</dbReference>
<name>A0ABW2T626_9ACTN</name>
<dbReference type="InterPro" id="IPR029058">
    <property type="entry name" value="AB_hydrolase_fold"/>
</dbReference>
<accession>A0ABW2T626</accession>